<evidence type="ECO:0000256" key="1">
    <source>
        <dbReference type="SAM" id="Phobius"/>
    </source>
</evidence>
<feature type="transmembrane region" description="Helical" evidence="1">
    <location>
        <begin position="156"/>
        <end position="182"/>
    </location>
</feature>
<reference evidence="2" key="1">
    <citation type="submission" date="2016-10" db="EMBL/GenBank/DDBJ databases">
        <authorList>
            <person name="de Groot N.N."/>
        </authorList>
    </citation>
    <scope>NUCLEOTIDE SEQUENCE</scope>
</reference>
<evidence type="ECO:0000313" key="2">
    <source>
        <dbReference type="EMBL" id="SFV63475.1"/>
    </source>
</evidence>
<feature type="transmembrane region" description="Helical" evidence="1">
    <location>
        <begin position="12"/>
        <end position="36"/>
    </location>
</feature>
<proteinExistence type="predicted"/>
<accession>A0A1W1CCM8</accession>
<keyword evidence="1" id="KW-1133">Transmembrane helix</keyword>
<keyword evidence="1" id="KW-0812">Transmembrane</keyword>
<dbReference type="EMBL" id="FPHC01000067">
    <property type="protein sequence ID" value="SFV63475.1"/>
    <property type="molecule type" value="Genomic_DNA"/>
</dbReference>
<feature type="transmembrane region" description="Helical" evidence="1">
    <location>
        <begin position="127"/>
        <end position="144"/>
    </location>
</feature>
<sequence>MNSRILINIKAWIFEHSSGLILLISTGVIVSLVYFFGWWETIGILILKFGLGAKVAGAKTFAQAIIKAGGKKAIAVATAGMLAKRHIIDIISKFFAEHSVSRYKRNLTLVLKHKFEEIKNSSLIKKLKAIGSMLLSIPMVYFFWTKVLGTAIQKFIYALILPLVSMLWSLLLTSFSFLNFIFQVMMLNIFLDTISNYSIGKKIIHFIDKIIYLIGELLKISNYLLGLVGLHPKAWIIRFSNWFNRWLESILDRGLSPTTKLENHRNRYINIVESISEKRYIYVQSKQNAQKAYWREVKKIFERVVLKKSDWRVNRKKRVARWSREKQIHHKASKRALIAKREKRNALILPFHTDPKKSRKIFYKKPLYRTA</sequence>
<name>A0A1W1CCM8_9ZZZZ</name>
<keyword evidence="1" id="KW-0472">Membrane</keyword>
<protein>
    <submittedName>
        <fullName evidence="2">Uncharacterized protein</fullName>
    </submittedName>
</protein>
<gene>
    <name evidence="2" type="ORF">MNB_SV-6-625</name>
</gene>
<organism evidence="2">
    <name type="scientific">hydrothermal vent metagenome</name>
    <dbReference type="NCBI Taxonomy" id="652676"/>
    <lineage>
        <taxon>unclassified sequences</taxon>
        <taxon>metagenomes</taxon>
        <taxon>ecological metagenomes</taxon>
    </lineage>
</organism>
<dbReference type="AlphaFoldDB" id="A0A1W1CCM8"/>